<dbReference type="InterPro" id="IPR046342">
    <property type="entry name" value="CBS_dom_sf"/>
</dbReference>
<feature type="domain" description="CBS" evidence="7">
    <location>
        <begin position="515"/>
        <end position="576"/>
    </location>
</feature>
<dbReference type="PANTHER" id="PTHR43021">
    <property type="entry name" value="NA(+)/H(+) ANTIPORTER-RELATED"/>
    <property type="match status" value="1"/>
</dbReference>
<dbReference type="EMBL" id="MAAO01000006">
    <property type="protein sequence ID" value="OUR97125.1"/>
    <property type="molecule type" value="Genomic_DNA"/>
</dbReference>
<feature type="transmembrane region" description="Helical" evidence="6">
    <location>
        <begin position="348"/>
        <end position="367"/>
    </location>
</feature>
<name>A0A1Y5F8P2_9BACT</name>
<dbReference type="PANTHER" id="PTHR43021:SF2">
    <property type="entry name" value="CATION_H+ EXCHANGER DOMAIN-CONTAINING PROTEIN"/>
    <property type="match status" value="1"/>
</dbReference>
<feature type="transmembrane region" description="Helical" evidence="6">
    <location>
        <begin position="129"/>
        <end position="153"/>
    </location>
</feature>
<feature type="domain" description="CBS" evidence="7">
    <location>
        <begin position="456"/>
        <end position="513"/>
    </location>
</feature>
<dbReference type="Proteomes" id="UP000196531">
    <property type="component" value="Unassembled WGS sequence"/>
</dbReference>
<feature type="transmembrane region" description="Helical" evidence="6">
    <location>
        <begin position="379"/>
        <end position="399"/>
    </location>
</feature>
<dbReference type="InterPro" id="IPR006153">
    <property type="entry name" value="Cation/H_exchanger_TM"/>
</dbReference>
<sequence>MQAQEVTLAILEEKIPVLGIAMIAALIFGQFSKKVKIPKVTAYIFTGILIGPTGLNLMSVEIADSFHFLADIAMGLILFNIGGDFDRDLIKILGPKKFKEIAVVILLTFVMVFTLTFFSYGLVTQDLRMTLIISSFLSFVALMTAPPTTLLVMKEYNAKGPLQTSILTFLAMGTVFALVGTQVVEVTLKILKIWPSADGQTPLVQMALLAWSLLGSVLLGFILGFFLSYWEQKEKKSSEFLMLVGSTILFGQTLSYYLNTDPLIISAVIGFTVVNSSNTGKEIHQGINDMGLSIYAIFFILAGAHINLREFTVTTFTMAFIYIICRIVGFYMASRLTGKLVSSFNDKANYFGLSTLSHAGVALAVVSKIMPIDTESSNLIVTIILSSIFVFEIIGPLLLKWGLTQAKEIKEVQAGDKNLSKKTSVSMGQLIDNLQENLNIKKDQPKITNQGIKHLIKTDMISVKETANITFVQKFVYQHSSPFYPVIDDEQKFLGIINLTELMEVSKEEENSFIIAKSLLCEFPTINHDSNLDEVIEKFSQCKYQTLPVVHSTSKKLLGCINQKDIIKKVSEGGPKKIID</sequence>
<dbReference type="Gene3D" id="3.90.1280.20">
    <property type="match status" value="1"/>
</dbReference>
<proteinExistence type="predicted"/>
<organism evidence="8 9">
    <name type="scientific">Halobacteriovorax marinus</name>
    <dbReference type="NCBI Taxonomy" id="97084"/>
    <lineage>
        <taxon>Bacteria</taxon>
        <taxon>Pseudomonadati</taxon>
        <taxon>Bdellovibrionota</taxon>
        <taxon>Bacteriovoracia</taxon>
        <taxon>Bacteriovoracales</taxon>
        <taxon>Halobacteriovoraceae</taxon>
        <taxon>Halobacteriovorax</taxon>
    </lineage>
</organism>
<dbReference type="Gene3D" id="3.10.580.10">
    <property type="entry name" value="CBS-domain"/>
    <property type="match status" value="1"/>
</dbReference>
<feature type="transmembrane region" description="Helical" evidence="6">
    <location>
        <begin position="314"/>
        <end position="336"/>
    </location>
</feature>
<feature type="transmembrane region" description="Helical" evidence="6">
    <location>
        <begin position="101"/>
        <end position="123"/>
    </location>
</feature>
<dbReference type="InterPro" id="IPR038770">
    <property type="entry name" value="Na+/solute_symporter_sf"/>
</dbReference>
<dbReference type="GO" id="GO:0015297">
    <property type="term" value="F:antiporter activity"/>
    <property type="evidence" value="ECO:0007669"/>
    <property type="project" value="InterPro"/>
</dbReference>
<evidence type="ECO:0000259" key="7">
    <source>
        <dbReference type="PROSITE" id="PS51371"/>
    </source>
</evidence>
<protein>
    <recommendedName>
        <fullName evidence="7">CBS domain-containing protein</fullName>
    </recommendedName>
</protein>
<evidence type="ECO:0000256" key="3">
    <source>
        <dbReference type="ARBA" id="ARBA00022989"/>
    </source>
</evidence>
<evidence type="ECO:0000256" key="1">
    <source>
        <dbReference type="ARBA" id="ARBA00004141"/>
    </source>
</evidence>
<keyword evidence="5" id="KW-0129">CBS domain</keyword>
<dbReference type="Gene3D" id="1.20.1530.20">
    <property type="match status" value="1"/>
</dbReference>
<dbReference type="InterPro" id="IPR000644">
    <property type="entry name" value="CBS_dom"/>
</dbReference>
<dbReference type="Pfam" id="PF00999">
    <property type="entry name" value="Na_H_Exchanger"/>
    <property type="match status" value="1"/>
</dbReference>
<dbReference type="SUPFAM" id="SSF54631">
    <property type="entry name" value="CBS-domain pair"/>
    <property type="match status" value="1"/>
</dbReference>
<evidence type="ECO:0000256" key="5">
    <source>
        <dbReference type="PROSITE-ProRule" id="PRU00703"/>
    </source>
</evidence>
<dbReference type="CDD" id="cd02205">
    <property type="entry name" value="CBS_pair_SF"/>
    <property type="match status" value="1"/>
</dbReference>
<evidence type="ECO:0000313" key="9">
    <source>
        <dbReference type="Proteomes" id="UP000196531"/>
    </source>
</evidence>
<feature type="transmembrane region" description="Helical" evidence="6">
    <location>
        <begin position="240"/>
        <end position="257"/>
    </location>
</feature>
<evidence type="ECO:0000256" key="4">
    <source>
        <dbReference type="ARBA" id="ARBA00023136"/>
    </source>
</evidence>
<feature type="transmembrane region" description="Helical" evidence="6">
    <location>
        <begin position="40"/>
        <end position="59"/>
    </location>
</feature>
<accession>A0A1Y5F8P2</accession>
<reference evidence="9" key="1">
    <citation type="journal article" date="2017" name="Proc. Natl. Acad. Sci. U.S.A.">
        <title>Simulation of Deepwater Horizon oil plume reveals substrate specialization within a complex community of hydrocarbon-degraders.</title>
        <authorList>
            <person name="Hu P."/>
            <person name="Dubinsky E.A."/>
            <person name="Probst A.J."/>
            <person name="Wang J."/>
            <person name="Sieber C.M.K."/>
            <person name="Tom L.M."/>
            <person name="Gardinali P."/>
            <person name="Banfield J.F."/>
            <person name="Atlas R.M."/>
            <person name="Andersen G.L."/>
        </authorList>
    </citation>
    <scope>NUCLEOTIDE SEQUENCE [LARGE SCALE GENOMIC DNA]</scope>
</reference>
<dbReference type="Pfam" id="PF00571">
    <property type="entry name" value="CBS"/>
    <property type="match status" value="2"/>
</dbReference>
<feature type="transmembrane region" description="Helical" evidence="6">
    <location>
        <begin position="165"/>
        <end position="184"/>
    </location>
</feature>
<dbReference type="AlphaFoldDB" id="A0A1Y5F8P2"/>
<dbReference type="PROSITE" id="PS51371">
    <property type="entry name" value="CBS"/>
    <property type="match status" value="2"/>
</dbReference>
<keyword evidence="2 6" id="KW-0812">Transmembrane</keyword>
<feature type="transmembrane region" description="Helical" evidence="6">
    <location>
        <begin position="204"/>
        <end position="228"/>
    </location>
</feature>
<keyword evidence="4 6" id="KW-0472">Membrane</keyword>
<dbReference type="SMART" id="SM00116">
    <property type="entry name" value="CBS"/>
    <property type="match status" value="2"/>
</dbReference>
<comment type="caution">
    <text evidence="8">The sequence shown here is derived from an EMBL/GenBank/DDBJ whole genome shotgun (WGS) entry which is preliminary data.</text>
</comment>
<feature type="transmembrane region" description="Helical" evidence="6">
    <location>
        <begin position="6"/>
        <end position="28"/>
    </location>
</feature>
<gene>
    <name evidence="8" type="ORF">A9Q84_12410</name>
</gene>
<dbReference type="GO" id="GO:1902600">
    <property type="term" value="P:proton transmembrane transport"/>
    <property type="evidence" value="ECO:0007669"/>
    <property type="project" value="InterPro"/>
</dbReference>
<evidence type="ECO:0000313" key="8">
    <source>
        <dbReference type="EMBL" id="OUR97125.1"/>
    </source>
</evidence>
<keyword evidence="3 6" id="KW-1133">Transmembrane helix</keyword>
<evidence type="ECO:0000256" key="6">
    <source>
        <dbReference type="SAM" id="Phobius"/>
    </source>
</evidence>
<comment type="subcellular location">
    <subcellularLocation>
        <location evidence="1">Membrane</location>
        <topology evidence="1">Multi-pass membrane protein</topology>
    </subcellularLocation>
</comment>
<evidence type="ECO:0000256" key="2">
    <source>
        <dbReference type="ARBA" id="ARBA00022692"/>
    </source>
</evidence>
<dbReference type="GO" id="GO:0016020">
    <property type="term" value="C:membrane"/>
    <property type="evidence" value="ECO:0007669"/>
    <property type="project" value="UniProtKB-SubCell"/>
</dbReference>
<feature type="transmembrane region" description="Helical" evidence="6">
    <location>
        <begin position="292"/>
        <end position="308"/>
    </location>
</feature>